<feature type="compositionally biased region" description="Acidic residues" evidence="4">
    <location>
        <begin position="555"/>
        <end position="566"/>
    </location>
</feature>
<dbReference type="eggNOG" id="COG3170">
    <property type="taxonomic scope" value="Bacteria"/>
</dbReference>
<dbReference type="SUPFAM" id="SSF48452">
    <property type="entry name" value="TPR-like"/>
    <property type="match status" value="2"/>
</dbReference>
<feature type="compositionally biased region" description="Basic and acidic residues" evidence="4">
    <location>
        <begin position="683"/>
        <end position="693"/>
    </location>
</feature>
<feature type="region of interest" description="Disordered" evidence="4">
    <location>
        <begin position="602"/>
        <end position="633"/>
    </location>
</feature>
<dbReference type="InterPro" id="IPR011990">
    <property type="entry name" value="TPR-like_helical_dom_sf"/>
</dbReference>
<evidence type="ECO:0000256" key="2">
    <source>
        <dbReference type="ARBA" id="ARBA00022803"/>
    </source>
</evidence>
<dbReference type="InterPro" id="IPR051012">
    <property type="entry name" value="CellSynth/LPSAsmb/PSIAsmb"/>
</dbReference>
<dbReference type="Gene3D" id="1.25.40.10">
    <property type="entry name" value="Tetratricopeptide repeat domain"/>
    <property type="match status" value="4"/>
</dbReference>
<dbReference type="AlphaFoldDB" id="S4Y2T9"/>
<feature type="repeat" description="TPR" evidence="3">
    <location>
        <begin position="838"/>
        <end position="871"/>
    </location>
</feature>
<dbReference type="EMBL" id="CP003969">
    <property type="protein sequence ID" value="AGP39812.1"/>
    <property type="molecule type" value="Genomic_DNA"/>
</dbReference>
<dbReference type="PANTHER" id="PTHR45586:SF1">
    <property type="entry name" value="LIPOPOLYSACCHARIDE ASSEMBLY PROTEIN B"/>
    <property type="match status" value="1"/>
</dbReference>
<dbReference type="SMART" id="SM00028">
    <property type="entry name" value="TPR"/>
    <property type="match status" value="9"/>
</dbReference>
<dbReference type="Pfam" id="PF14559">
    <property type="entry name" value="TPR_19"/>
    <property type="match status" value="2"/>
</dbReference>
<accession>S4Y2T9</accession>
<evidence type="ECO:0000256" key="1">
    <source>
        <dbReference type="ARBA" id="ARBA00022737"/>
    </source>
</evidence>
<dbReference type="eggNOG" id="COG0457">
    <property type="taxonomic scope" value="Bacteria"/>
</dbReference>
<dbReference type="PROSITE" id="PS50005">
    <property type="entry name" value="TPR"/>
    <property type="match status" value="2"/>
</dbReference>
<evidence type="ECO:0000313" key="5">
    <source>
        <dbReference type="EMBL" id="AGP39812.1"/>
    </source>
</evidence>
<evidence type="ECO:0000256" key="4">
    <source>
        <dbReference type="SAM" id="MobiDB-lite"/>
    </source>
</evidence>
<feature type="region of interest" description="Disordered" evidence="4">
    <location>
        <begin position="316"/>
        <end position="365"/>
    </location>
</feature>
<proteinExistence type="predicted"/>
<protein>
    <recommendedName>
        <fullName evidence="7">Tetratricopeptide repeat protein</fullName>
    </recommendedName>
</protein>
<feature type="compositionally biased region" description="Low complexity" evidence="4">
    <location>
        <begin position="614"/>
        <end position="629"/>
    </location>
</feature>
<feature type="repeat" description="TPR" evidence="3">
    <location>
        <begin position="121"/>
        <end position="154"/>
    </location>
</feature>
<name>S4Y2T9_SORCE</name>
<evidence type="ECO:0000313" key="6">
    <source>
        <dbReference type="Proteomes" id="UP000014803"/>
    </source>
</evidence>
<dbReference type="Pfam" id="PF13432">
    <property type="entry name" value="TPR_16"/>
    <property type="match status" value="2"/>
</dbReference>
<keyword evidence="1" id="KW-0677">Repeat</keyword>
<dbReference type="PATRIC" id="fig|1254432.3.peg.8648"/>
<organism evidence="5 6">
    <name type="scientific">Sorangium cellulosum So0157-2</name>
    <dbReference type="NCBI Taxonomy" id="1254432"/>
    <lineage>
        <taxon>Bacteria</taxon>
        <taxon>Pseudomonadati</taxon>
        <taxon>Myxococcota</taxon>
        <taxon>Polyangia</taxon>
        <taxon>Polyangiales</taxon>
        <taxon>Polyangiaceae</taxon>
        <taxon>Sorangium</taxon>
    </lineage>
</organism>
<dbReference type="PANTHER" id="PTHR45586">
    <property type="entry name" value="TPR REPEAT-CONTAINING PROTEIN PA4667"/>
    <property type="match status" value="1"/>
</dbReference>
<dbReference type="Pfam" id="PF13181">
    <property type="entry name" value="TPR_8"/>
    <property type="match status" value="1"/>
</dbReference>
<reference evidence="5 6" key="1">
    <citation type="journal article" date="2013" name="Sci. Rep.">
        <title>Extraordinary expansion of a Sorangium cellulosum genome from an alkaline milieu.</title>
        <authorList>
            <person name="Han K."/>
            <person name="Li Z.F."/>
            <person name="Peng R."/>
            <person name="Zhu L.P."/>
            <person name="Zhou T."/>
            <person name="Wang L.G."/>
            <person name="Li S.G."/>
            <person name="Zhang X.B."/>
            <person name="Hu W."/>
            <person name="Wu Z.H."/>
            <person name="Qin N."/>
            <person name="Li Y.Z."/>
        </authorList>
    </citation>
    <scope>NUCLEOTIDE SEQUENCE [LARGE SCALE GENOMIC DNA]</scope>
    <source>
        <strain evidence="5 6">So0157-2</strain>
    </source>
</reference>
<feature type="region of interest" description="Disordered" evidence="4">
    <location>
        <begin position="555"/>
        <end position="576"/>
    </location>
</feature>
<dbReference type="Proteomes" id="UP000014803">
    <property type="component" value="Chromosome"/>
</dbReference>
<feature type="compositionally biased region" description="Polar residues" evidence="4">
    <location>
        <begin position="353"/>
        <end position="364"/>
    </location>
</feature>
<dbReference type="KEGG" id="scu:SCE1572_38155"/>
<dbReference type="STRING" id="1254432.SCE1572_38155"/>
<dbReference type="HOGENOM" id="CLU_289629_0_0_7"/>
<evidence type="ECO:0000256" key="3">
    <source>
        <dbReference type="PROSITE-ProRule" id="PRU00339"/>
    </source>
</evidence>
<evidence type="ECO:0008006" key="7">
    <source>
        <dbReference type="Google" id="ProtNLM"/>
    </source>
</evidence>
<dbReference type="InterPro" id="IPR019734">
    <property type="entry name" value="TPR_rpt"/>
</dbReference>
<keyword evidence="2 3" id="KW-0802">TPR repeat</keyword>
<dbReference type="RefSeq" id="WP_020739512.1">
    <property type="nucleotide sequence ID" value="NC_021658.1"/>
</dbReference>
<feature type="region of interest" description="Disordered" evidence="4">
    <location>
        <begin position="683"/>
        <end position="710"/>
    </location>
</feature>
<feature type="compositionally biased region" description="Acidic residues" evidence="4">
    <location>
        <begin position="321"/>
        <end position="340"/>
    </location>
</feature>
<sequence>MAVDRDKVLQTAQKLVERKRYDKAIAEYQKLVAEDPKDVRTLLKIGDLYLKTEEYVEAITTYERVGQFYSLQGFALKAIAVYKQIREIIHKHVPQYEDRFGHIVPRLAEIYTQLGLTSDALAAYDEVATRLLRAGRDRDAIDIFKRVVDLDPNNPLAYLRLAEALIRVRDYDGAIQRFGTAAELLLKLGRRDDALKVVERLLQHRPDARFARMAAEIYLDRGDPSDGMSALTKLQIAFKENPRDLETLALLARAFDLLGQPAKAIEVQKESARIAKEAGRADQFAALIAALVSRAPNDEGVRQLAAQLVPSSRGTRASIDVELDEDDEDEAEELEVEDVEPSSAAPIPLRAAQPSTAPVTSPRQLVSHAESLRRERQYDKAVALLKGGVARLPAARELREKLCDILIEAGDQDGAIEQMLAFAQQLSGEGAVDDAARLLDEVLLLEPGHAQATEMLNLLGYAVPQEDELSDEEHTGAEISPTANDAYASEVPSQDLYDPDAPLPAYTLDEDGVVEALPRRPELVTHLDDPFANEPPLPSFPIDDVEEVEDVEPLEELEDIDDEEETASVSPSRSPAHPLVIAASQAPPAPSSMPPPPVLAAPPALYSPAPPRPASVRPSSGRSVPPGSGRRADALDEDALEEVEFFAQHGMFEEARNILEEQLARLPNHPLLMERLREVTELASETRGERAATDNESGTRAVPRGSERPDEDRAFDIAESLKMIDELEVAPGSVTGVQDDPRQISVESVFEQFKAGVAAQISEGDASTHYDLGVAYKEMGLYADAIAEFELAARDPGRECVCQSMIGVTYLQMGNIEAGIDALIRGLHASHKTVEQELALTYEIADAYEMRGAPEQALYYFQRVARMSPSYSDPRGSVAERLRRIDVPKPAARAVGAEMIADEFDAAFDDLLPSGKLP</sequence>
<gene>
    <name evidence="5" type="ORF">SCE1572_38155</name>
</gene>